<accession>A0A8R7UUP6</accession>
<evidence type="ECO:0000313" key="2">
    <source>
        <dbReference type="Proteomes" id="UP000015106"/>
    </source>
</evidence>
<proteinExistence type="predicted"/>
<keyword evidence="2" id="KW-1185">Reference proteome</keyword>
<evidence type="ECO:0000313" key="1">
    <source>
        <dbReference type="EnsemblPlants" id="TuG1812G0600002847.01.T01.cds372193"/>
    </source>
</evidence>
<dbReference type="Proteomes" id="UP000015106">
    <property type="component" value="Chromosome 6"/>
</dbReference>
<reference evidence="1" key="2">
    <citation type="submission" date="2018-03" db="EMBL/GenBank/DDBJ databases">
        <title>The Triticum urartu genome reveals the dynamic nature of wheat genome evolution.</title>
        <authorList>
            <person name="Ling H."/>
            <person name="Ma B."/>
            <person name="Shi X."/>
            <person name="Liu H."/>
            <person name="Dong L."/>
            <person name="Sun H."/>
            <person name="Cao Y."/>
            <person name="Gao Q."/>
            <person name="Zheng S."/>
            <person name="Li Y."/>
            <person name="Yu Y."/>
            <person name="Du H."/>
            <person name="Qi M."/>
            <person name="Li Y."/>
            <person name="Yu H."/>
            <person name="Cui Y."/>
            <person name="Wang N."/>
            <person name="Chen C."/>
            <person name="Wu H."/>
            <person name="Zhao Y."/>
            <person name="Zhang J."/>
            <person name="Li Y."/>
            <person name="Zhou W."/>
            <person name="Zhang B."/>
            <person name="Hu W."/>
            <person name="Eijk M."/>
            <person name="Tang J."/>
            <person name="Witsenboer H."/>
            <person name="Zhao S."/>
            <person name="Li Z."/>
            <person name="Zhang A."/>
            <person name="Wang D."/>
            <person name="Liang C."/>
        </authorList>
    </citation>
    <scope>NUCLEOTIDE SEQUENCE [LARGE SCALE GENOMIC DNA]</scope>
    <source>
        <strain evidence="1">cv. G1812</strain>
    </source>
</reference>
<sequence>MTTSSDSCEAGLLPLPPVRSRCIGSIQC</sequence>
<reference evidence="1" key="3">
    <citation type="submission" date="2022-06" db="UniProtKB">
        <authorList>
            <consortium name="EnsemblPlants"/>
        </authorList>
    </citation>
    <scope>IDENTIFICATION</scope>
</reference>
<name>A0A8R7UUP6_TRIUA</name>
<protein>
    <submittedName>
        <fullName evidence="1">Uncharacterized protein</fullName>
    </submittedName>
</protein>
<dbReference type="EnsemblPlants" id="TuG1812G0600002847.01.T01">
    <property type="protein sequence ID" value="TuG1812G0600002847.01.T01.cds372193"/>
    <property type="gene ID" value="TuG1812G0600002847.01"/>
</dbReference>
<dbReference type="Gramene" id="TuG1812G0600002847.01.T01">
    <property type="protein sequence ID" value="TuG1812G0600002847.01.T01.cds372193"/>
    <property type="gene ID" value="TuG1812G0600002847.01"/>
</dbReference>
<dbReference type="AlphaFoldDB" id="A0A8R7UUP6"/>
<organism evidence="1 2">
    <name type="scientific">Triticum urartu</name>
    <name type="common">Red wild einkorn</name>
    <name type="synonym">Crithodium urartu</name>
    <dbReference type="NCBI Taxonomy" id="4572"/>
    <lineage>
        <taxon>Eukaryota</taxon>
        <taxon>Viridiplantae</taxon>
        <taxon>Streptophyta</taxon>
        <taxon>Embryophyta</taxon>
        <taxon>Tracheophyta</taxon>
        <taxon>Spermatophyta</taxon>
        <taxon>Magnoliopsida</taxon>
        <taxon>Liliopsida</taxon>
        <taxon>Poales</taxon>
        <taxon>Poaceae</taxon>
        <taxon>BOP clade</taxon>
        <taxon>Pooideae</taxon>
        <taxon>Triticodae</taxon>
        <taxon>Triticeae</taxon>
        <taxon>Triticinae</taxon>
        <taxon>Triticum</taxon>
    </lineage>
</organism>
<reference evidence="2" key="1">
    <citation type="journal article" date="2013" name="Nature">
        <title>Draft genome of the wheat A-genome progenitor Triticum urartu.</title>
        <authorList>
            <person name="Ling H.Q."/>
            <person name="Zhao S."/>
            <person name="Liu D."/>
            <person name="Wang J."/>
            <person name="Sun H."/>
            <person name="Zhang C."/>
            <person name="Fan H."/>
            <person name="Li D."/>
            <person name="Dong L."/>
            <person name="Tao Y."/>
            <person name="Gao C."/>
            <person name="Wu H."/>
            <person name="Li Y."/>
            <person name="Cui Y."/>
            <person name="Guo X."/>
            <person name="Zheng S."/>
            <person name="Wang B."/>
            <person name="Yu K."/>
            <person name="Liang Q."/>
            <person name="Yang W."/>
            <person name="Lou X."/>
            <person name="Chen J."/>
            <person name="Feng M."/>
            <person name="Jian J."/>
            <person name="Zhang X."/>
            <person name="Luo G."/>
            <person name="Jiang Y."/>
            <person name="Liu J."/>
            <person name="Wang Z."/>
            <person name="Sha Y."/>
            <person name="Zhang B."/>
            <person name="Wu H."/>
            <person name="Tang D."/>
            <person name="Shen Q."/>
            <person name="Xue P."/>
            <person name="Zou S."/>
            <person name="Wang X."/>
            <person name="Liu X."/>
            <person name="Wang F."/>
            <person name="Yang Y."/>
            <person name="An X."/>
            <person name="Dong Z."/>
            <person name="Zhang K."/>
            <person name="Zhang X."/>
            <person name="Luo M.C."/>
            <person name="Dvorak J."/>
            <person name="Tong Y."/>
            <person name="Wang J."/>
            <person name="Yang H."/>
            <person name="Li Z."/>
            <person name="Wang D."/>
            <person name="Zhang A."/>
            <person name="Wang J."/>
        </authorList>
    </citation>
    <scope>NUCLEOTIDE SEQUENCE</scope>
    <source>
        <strain evidence="2">cv. G1812</strain>
    </source>
</reference>